<reference evidence="2" key="3">
    <citation type="submission" date="2015-04" db="UniProtKB">
        <authorList>
            <consortium name="EnsemblPlants"/>
        </authorList>
    </citation>
    <scope>IDENTIFICATION</scope>
</reference>
<dbReference type="Gene3D" id="3.30.559.10">
    <property type="entry name" value="Chloramphenicol acetyltransferase-like domain"/>
    <property type="match status" value="2"/>
</dbReference>
<comment type="similarity">
    <text evidence="1">Belongs to the plant acyltransferase family.</text>
</comment>
<dbReference type="AlphaFoldDB" id="A0A0D9WXE1"/>
<dbReference type="eggNOG" id="ENOG502RMG6">
    <property type="taxonomic scope" value="Eukaryota"/>
</dbReference>
<dbReference type="EnsemblPlants" id="LPERR07G07910.1">
    <property type="protein sequence ID" value="LPERR07G07910.1"/>
    <property type="gene ID" value="LPERR07G07910"/>
</dbReference>
<reference evidence="3" key="2">
    <citation type="submission" date="2013-12" db="EMBL/GenBank/DDBJ databases">
        <authorList>
            <person name="Yu Y."/>
            <person name="Lee S."/>
            <person name="de Baynast K."/>
            <person name="Wissotski M."/>
            <person name="Liu L."/>
            <person name="Talag J."/>
            <person name="Goicoechea J."/>
            <person name="Angelova A."/>
            <person name="Jetty R."/>
            <person name="Kudrna D."/>
            <person name="Golser W."/>
            <person name="Rivera L."/>
            <person name="Zhang J."/>
            <person name="Wing R."/>
        </authorList>
    </citation>
    <scope>NUCLEOTIDE SEQUENCE</scope>
</reference>
<dbReference type="Pfam" id="PF02458">
    <property type="entry name" value="Transferase"/>
    <property type="match status" value="1"/>
</dbReference>
<keyword evidence="3" id="KW-1185">Reference proteome</keyword>
<dbReference type="InterPro" id="IPR050898">
    <property type="entry name" value="Plant_acyltransferase"/>
</dbReference>
<evidence type="ECO:0000313" key="3">
    <source>
        <dbReference type="Proteomes" id="UP000032180"/>
    </source>
</evidence>
<dbReference type="PANTHER" id="PTHR31147">
    <property type="entry name" value="ACYL TRANSFERASE 4"/>
    <property type="match status" value="1"/>
</dbReference>
<accession>A0A0D9WXE1</accession>
<dbReference type="InterPro" id="IPR023213">
    <property type="entry name" value="CAT-like_dom_sf"/>
</dbReference>
<dbReference type="Gramene" id="LPERR07G07910.1">
    <property type="protein sequence ID" value="LPERR07G07910.1"/>
    <property type="gene ID" value="LPERR07G07910"/>
</dbReference>
<evidence type="ECO:0000256" key="1">
    <source>
        <dbReference type="ARBA" id="ARBA00009861"/>
    </source>
</evidence>
<dbReference type="PANTHER" id="PTHR31147:SF61">
    <property type="entry name" value="ACYL TRANSFERASE 15"/>
    <property type="match status" value="1"/>
</dbReference>
<dbReference type="GO" id="GO:0050734">
    <property type="term" value="F:hydroxycinnamoyltransferase activity"/>
    <property type="evidence" value="ECO:0007669"/>
    <property type="project" value="UniProtKB-ARBA"/>
</dbReference>
<protein>
    <submittedName>
        <fullName evidence="2">Uncharacterized protein</fullName>
    </submittedName>
</protein>
<name>A0A0D9WXE1_9ORYZ</name>
<sequence length="429" mass="46487">MSTIVVTKLPAVVVQPSETVTTAGKAILSMFGKPLITLPSTVLYVFDHPIHEPVETVRKGFSQALFHYYPLAGRLACDDNNDIHIDCTGEGVTFVAASADCTIKELMIMCDRKDAVPVQEQLAEDYPMESCSHGDPLVMMQVTSFRCGGFVVGVTWNHGVADGFGIGRFVQTVGELARGLPTPSVIPVLPLQSSVLQVVPPPCTLAVYQAVFQFPPSQLVGSNITIPAGLVHRIRFGGRRDGRPPSCTLFEAVAAVLWRCRTRVVMSDPEAPAIIVFTANSRKHMGIDDGYYGNCTTIHMAIEKSSVVANACIMDLVGLINRAKEQIPEHFKNGGNDTTMAMLQAIEGFSGGRAGYENVLSITSWRNIGFEDADFGSGKTARVMTYVRALLVPHCVVCLPCKWEQGARVMSRCVTAQHADALLQEITTL</sequence>
<evidence type="ECO:0000313" key="2">
    <source>
        <dbReference type="EnsemblPlants" id="LPERR07G07910.1"/>
    </source>
</evidence>
<dbReference type="HOGENOM" id="CLU_014546_4_0_1"/>
<reference evidence="2 3" key="1">
    <citation type="submission" date="2012-08" db="EMBL/GenBank/DDBJ databases">
        <title>Oryza genome evolution.</title>
        <authorList>
            <person name="Wing R.A."/>
        </authorList>
    </citation>
    <scope>NUCLEOTIDE SEQUENCE</scope>
</reference>
<organism evidence="2 3">
    <name type="scientific">Leersia perrieri</name>
    <dbReference type="NCBI Taxonomy" id="77586"/>
    <lineage>
        <taxon>Eukaryota</taxon>
        <taxon>Viridiplantae</taxon>
        <taxon>Streptophyta</taxon>
        <taxon>Embryophyta</taxon>
        <taxon>Tracheophyta</taxon>
        <taxon>Spermatophyta</taxon>
        <taxon>Magnoliopsida</taxon>
        <taxon>Liliopsida</taxon>
        <taxon>Poales</taxon>
        <taxon>Poaceae</taxon>
        <taxon>BOP clade</taxon>
        <taxon>Oryzoideae</taxon>
        <taxon>Oryzeae</taxon>
        <taxon>Oryzinae</taxon>
        <taxon>Leersia</taxon>
    </lineage>
</organism>
<proteinExistence type="inferred from homology"/>
<dbReference type="Proteomes" id="UP000032180">
    <property type="component" value="Chromosome 7"/>
</dbReference>